<dbReference type="InParanoid" id="A0A090N4L9"/>
<evidence type="ECO:0000313" key="1">
    <source>
        <dbReference type="EMBL" id="CEG00940.1"/>
    </source>
</evidence>
<reference evidence="2" key="1">
    <citation type="journal article" date="2006" name="Proc. Natl. Acad. Sci. U.S.A.">
        <title>Genome analysis of the smallest free-living eukaryote Ostreococcus tauri unveils many unique features.</title>
        <authorList>
            <person name="Derelle E."/>
            <person name="Ferraz C."/>
            <person name="Rombauts S."/>
            <person name="Rouze P."/>
            <person name="Worden A.Z."/>
            <person name="Robbens S."/>
            <person name="Partensky F."/>
            <person name="Degroeve S."/>
            <person name="Echeynie S."/>
            <person name="Cooke R."/>
            <person name="Saeys Y."/>
            <person name="Wuyts J."/>
            <person name="Jabbari K."/>
            <person name="Bowler C."/>
            <person name="Panaud O."/>
            <person name="Piegu B."/>
            <person name="Ball S.G."/>
            <person name="Ral J.-P."/>
            <person name="Bouget F.-Y."/>
            <person name="Piganeau G."/>
            <person name="De Baets B."/>
            <person name="Picard A."/>
            <person name="Delseny M."/>
            <person name="Demaille J."/>
            <person name="Van de Peer Y."/>
            <person name="Moreau H."/>
        </authorList>
    </citation>
    <scope>NUCLEOTIDE SEQUENCE [LARGE SCALE GENOMIC DNA]</scope>
    <source>
        <strain evidence="2">OTTH 0595 / CCAP 157/2 / RCC745</strain>
    </source>
</reference>
<name>A0A090N4L9_OSTTA</name>
<dbReference type="KEGG" id="ota:OT_ostta02g00780"/>
<dbReference type="AlphaFoldDB" id="A0A090N4L9"/>
<reference evidence="1 2" key="2">
    <citation type="journal article" date="2014" name="BMC Genomics">
        <title>An improved genome of the model marine alga Ostreococcus tauri unfolds by assessing Illumina de novo assemblies.</title>
        <authorList>
            <person name="Blanc-Mathieu R."/>
            <person name="Verhelst B."/>
            <person name="Derelle E."/>
            <person name="Rombauts S."/>
            <person name="Bouget F.Y."/>
            <person name="Carre I."/>
            <person name="Chateau A."/>
            <person name="Eyre-Walker A."/>
            <person name="Grimsley N."/>
            <person name="Moreau H."/>
            <person name="Piegu B."/>
            <person name="Rivals E."/>
            <person name="Schackwitz W."/>
            <person name="Van de Peer Y."/>
            <person name="Piganeau G."/>
        </authorList>
    </citation>
    <scope>NUCLEOTIDE SEQUENCE [LARGE SCALE GENOMIC DNA]</scope>
    <source>
        <strain evidence="2">OTTH 0595 / CCAP 157/2 / RCC745</strain>
    </source>
</reference>
<accession>A0A090N4L9</accession>
<proteinExistence type="predicted"/>
<dbReference type="Proteomes" id="UP000009170">
    <property type="component" value="Unassembled WGS sequence"/>
</dbReference>
<dbReference type="EMBL" id="CAID01000002">
    <property type="protein sequence ID" value="CEG00940.1"/>
    <property type="molecule type" value="Genomic_DNA"/>
</dbReference>
<protein>
    <submittedName>
        <fullName evidence="1">Unnamed product</fullName>
    </submittedName>
</protein>
<sequence length="273" mass="29932">MENEENDYGVADDFDDVLAPAKNLLSLLEAKKRSNEVVGLTWDVGQKRSSKHDAGGEWVLLEKHNTGPEARAAARLRPNGVRFKSANSSAMHWYYTCATHADNGCPCRLRVSRPTHLGAAGFWLVERLYGEQCDALANVPTEHVIERGTGDIVDCDGAPAIGIPPTKHCREGHQRGVHRNLVPIISEMRKTGATPAAILTELHSAWINGGLHDKITGKGDLPSQKQLKNFFHRKEAAGGDLTVEEVQRYLQQHAIPSTADAFHALRPARTKGT</sequence>
<dbReference type="GeneID" id="9837066"/>
<dbReference type="RefSeq" id="XP_022840685.1">
    <property type="nucleotide sequence ID" value="XM_022984990.1"/>
</dbReference>
<keyword evidence="2" id="KW-1185">Reference proteome</keyword>
<comment type="caution">
    <text evidence="1">The sequence shown here is derived from an EMBL/GenBank/DDBJ whole genome shotgun (WGS) entry which is preliminary data.</text>
</comment>
<organism evidence="1 2">
    <name type="scientific">Ostreococcus tauri</name>
    <name type="common">Marine green alga</name>
    <dbReference type="NCBI Taxonomy" id="70448"/>
    <lineage>
        <taxon>Eukaryota</taxon>
        <taxon>Viridiplantae</taxon>
        <taxon>Chlorophyta</taxon>
        <taxon>Mamiellophyceae</taxon>
        <taxon>Mamiellales</taxon>
        <taxon>Bathycoccaceae</taxon>
        <taxon>Ostreococcus</taxon>
    </lineage>
</organism>
<gene>
    <name evidence="1" type="ORF">OT_ostta02g00780</name>
</gene>
<evidence type="ECO:0000313" key="2">
    <source>
        <dbReference type="Proteomes" id="UP000009170"/>
    </source>
</evidence>